<reference evidence="1" key="1">
    <citation type="submission" date="2018-11" db="EMBL/GenBank/DDBJ databases">
        <authorList>
            <person name="Alioto T."/>
            <person name="Alioto T."/>
        </authorList>
    </citation>
    <scope>NUCLEOTIDE SEQUENCE</scope>
</reference>
<feature type="non-terminal residue" evidence="1">
    <location>
        <position position="525"/>
    </location>
</feature>
<evidence type="ECO:0000313" key="2">
    <source>
        <dbReference type="Proteomes" id="UP000596742"/>
    </source>
</evidence>
<sequence length="525" mass="59687">MKKIALNKKNLVGSSNESEVTICGIKTQALLDTGSCVSTINEEFYNKHLSHLQLSPVEGILNVECADGNVLPYKGLIEADLTVKGIPLDHVQHCLFLVVPESRYSKTVPILLGTNILAEFMNTCKEKVGEKYLQDSALFTPWYLVFRCMTIREKTLKKKKDNRLAIVRCAEQQRILIRPNTSVSIKGYLNQETEYQPTGAVLEATQKSVLTDDLDIAPTVITYNFKDTGIIKVNVSNITTRTVSVPPNAILCELQPVVVENVLEMTDTPGQPMAQVDMRELRKQQRDDSLIGFWVRAVKDKRIPNKELEERLKKSFEIVQKAANEARNKQKTYFDKSARASNLEIGDKVLVKILAFEGKHKLADKFEDDIYEIVDKPNRDIPVFIVRSQKGKERTLHRNHLLPVGSKDIENTISIQNEEEKLDTQSKNVKHTSEVKCDVTCEFETESDTDCELDISINYPPKINAHSIDGETQNANEVNTEQEIVLESPVPRRSARRRKKPEWHSFYQMNQISVRESLPETKHVL</sequence>
<comment type="caution">
    <text evidence="1">The sequence shown here is derived from an EMBL/GenBank/DDBJ whole genome shotgun (WGS) entry which is preliminary data.</text>
</comment>
<dbReference type="SUPFAM" id="SSF50630">
    <property type="entry name" value="Acid proteases"/>
    <property type="match status" value="1"/>
</dbReference>
<dbReference type="Gene3D" id="2.40.70.10">
    <property type="entry name" value="Acid Proteases"/>
    <property type="match status" value="1"/>
</dbReference>
<dbReference type="AlphaFoldDB" id="A0A8B6FLW7"/>
<proteinExistence type="predicted"/>
<dbReference type="CDD" id="cd00303">
    <property type="entry name" value="retropepsin_like"/>
    <property type="match status" value="1"/>
</dbReference>
<evidence type="ECO:0008006" key="3">
    <source>
        <dbReference type="Google" id="ProtNLM"/>
    </source>
</evidence>
<accession>A0A8B6FLW7</accession>
<keyword evidence="2" id="KW-1185">Reference proteome</keyword>
<name>A0A8B6FLW7_MYTGA</name>
<gene>
    <name evidence="1" type="ORF">MGAL_10B038739</name>
</gene>
<dbReference type="EMBL" id="UYJE01006966">
    <property type="protein sequence ID" value="VDI50633.1"/>
    <property type="molecule type" value="Genomic_DNA"/>
</dbReference>
<dbReference type="Proteomes" id="UP000596742">
    <property type="component" value="Unassembled WGS sequence"/>
</dbReference>
<dbReference type="OrthoDB" id="6167502at2759"/>
<protein>
    <recommendedName>
        <fullName evidence="3">Peptidase A2 domain-containing protein</fullName>
    </recommendedName>
</protein>
<evidence type="ECO:0000313" key="1">
    <source>
        <dbReference type="EMBL" id="VDI50633.1"/>
    </source>
</evidence>
<dbReference type="InterPro" id="IPR021109">
    <property type="entry name" value="Peptidase_aspartic_dom_sf"/>
</dbReference>
<organism evidence="1 2">
    <name type="scientific">Mytilus galloprovincialis</name>
    <name type="common">Mediterranean mussel</name>
    <dbReference type="NCBI Taxonomy" id="29158"/>
    <lineage>
        <taxon>Eukaryota</taxon>
        <taxon>Metazoa</taxon>
        <taxon>Spiralia</taxon>
        <taxon>Lophotrochozoa</taxon>
        <taxon>Mollusca</taxon>
        <taxon>Bivalvia</taxon>
        <taxon>Autobranchia</taxon>
        <taxon>Pteriomorphia</taxon>
        <taxon>Mytilida</taxon>
        <taxon>Mytiloidea</taxon>
        <taxon>Mytilidae</taxon>
        <taxon>Mytilinae</taxon>
        <taxon>Mytilus</taxon>
    </lineage>
</organism>